<reference evidence="10 11" key="1">
    <citation type="journal article" date="2014" name="Syst. Appl. Microbiol.">
        <title>Complete genomes of freshwater sulfur oxidizers Sulfuricella denitrificans skB26 and Sulfuritalea hydrogenivorans sk43H: genetic insights into the sulfur oxidation pathway of betaproteobacteria.</title>
        <authorList>
            <person name="Watanabe T."/>
            <person name="Kojima H."/>
            <person name="Fukui M."/>
        </authorList>
    </citation>
    <scope>NUCLEOTIDE SEQUENCE [LARGE SCALE GENOMIC DNA]</scope>
    <source>
        <strain evidence="10">DSM22779</strain>
    </source>
</reference>
<evidence type="ECO:0000256" key="3">
    <source>
        <dbReference type="ARBA" id="ARBA00022840"/>
    </source>
</evidence>
<accession>W0SDG2</accession>
<organism evidence="10 11">
    <name type="scientific">Sulfuritalea hydrogenivorans sk43H</name>
    <dbReference type="NCBI Taxonomy" id="1223802"/>
    <lineage>
        <taxon>Bacteria</taxon>
        <taxon>Pseudomonadati</taxon>
        <taxon>Pseudomonadota</taxon>
        <taxon>Betaproteobacteria</taxon>
        <taxon>Nitrosomonadales</taxon>
        <taxon>Sterolibacteriaceae</taxon>
        <taxon>Sulfuritalea</taxon>
    </lineage>
</organism>
<dbReference type="STRING" id="1223802.SUTH_01465"/>
<evidence type="ECO:0000256" key="6">
    <source>
        <dbReference type="ARBA" id="ARBA00023163"/>
    </source>
</evidence>
<evidence type="ECO:0000256" key="7">
    <source>
        <dbReference type="PROSITE-ProRule" id="PRU00169"/>
    </source>
</evidence>
<dbReference type="InterPro" id="IPR003593">
    <property type="entry name" value="AAA+_ATPase"/>
</dbReference>
<dbReference type="InterPro" id="IPR011006">
    <property type="entry name" value="CheY-like_superfamily"/>
</dbReference>
<keyword evidence="6" id="KW-0804">Transcription</keyword>
<dbReference type="Gene3D" id="3.40.50.300">
    <property type="entry name" value="P-loop containing nucleotide triphosphate hydrolases"/>
    <property type="match status" value="1"/>
</dbReference>
<keyword evidence="1 7" id="KW-0597">Phosphoprotein</keyword>
<dbReference type="InterPro" id="IPR058031">
    <property type="entry name" value="AAA_lid_NorR"/>
</dbReference>
<evidence type="ECO:0000313" key="11">
    <source>
        <dbReference type="Proteomes" id="UP000031637"/>
    </source>
</evidence>
<keyword evidence="2" id="KW-0547">Nucleotide-binding</keyword>
<evidence type="ECO:0000256" key="4">
    <source>
        <dbReference type="ARBA" id="ARBA00023012"/>
    </source>
</evidence>
<dbReference type="SUPFAM" id="SSF52172">
    <property type="entry name" value="CheY-like"/>
    <property type="match status" value="1"/>
</dbReference>
<feature type="domain" description="Response regulatory" evidence="9">
    <location>
        <begin position="11"/>
        <end position="125"/>
    </location>
</feature>
<proteinExistence type="predicted"/>
<dbReference type="InterPro" id="IPR009057">
    <property type="entry name" value="Homeodomain-like_sf"/>
</dbReference>
<dbReference type="PROSITE" id="PS50045">
    <property type="entry name" value="SIGMA54_INTERACT_4"/>
    <property type="match status" value="1"/>
</dbReference>
<gene>
    <name evidence="10" type="ORF">SUTH_01465</name>
</gene>
<dbReference type="PROSITE" id="PS50110">
    <property type="entry name" value="RESPONSE_REGULATORY"/>
    <property type="match status" value="1"/>
</dbReference>
<feature type="modified residue" description="4-aspartylphosphate" evidence="7">
    <location>
        <position position="60"/>
    </location>
</feature>
<dbReference type="HOGENOM" id="CLU_000445_0_6_4"/>
<sequence>MSADAAQTGARILVVDDDPGLLDLIEMRLVAAGYAVSCAASGEEALARFRAERPRAVISDLRMDGMDGHALFAHLHAEAPTVPVIILTAHGTIPDAVAATQRGVFGFLTKPFDGHELLAKVAEAMAVSPRVDASAGEDAGWRAGIVSSSLVMEELLRRARRAADADDPILISGPRGSGKESLARAIHAASGRARKPFGVVNCGELAGLKPGSSPLADALASARGGFLLLDDIEELPAAEQARLLPLVREHSLFSSPTLAAAPDIRIVASTTQALDQAIREGRFRADLFYAIGRIALNMPSLADRREDIPALVAAFIAQHHGAERGLSPEAMMMLQEAAWPGNVLQLRNVVEQALALAVTPQVPATLVRRLLREETEREMEALDEARRAFEYDYLVQLLDSTGGNVTHAARVAKRNRTEFYKLLARHNIDPASYK</sequence>
<dbReference type="Gene3D" id="1.10.8.60">
    <property type="match status" value="1"/>
</dbReference>
<dbReference type="RefSeq" id="WP_041098240.1">
    <property type="nucleotide sequence ID" value="NZ_AP012547.1"/>
</dbReference>
<dbReference type="SMART" id="SM00448">
    <property type="entry name" value="REC"/>
    <property type="match status" value="1"/>
</dbReference>
<evidence type="ECO:0000256" key="5">
    <source>
        <dbReference type="ARBA" id="ARBA00023015"/>
    </source>
</evidence>
<dbReference type="GO" id="GO:0006355">
    <property type="term" value="P:regulation of DNA-templated transcription"/>
    <property type="evidence" value="ECO:0007669"/>
    <property type="project" value="InterPro"/>
</dbReference>
<dbReference type="SUPFAM" id="SSF52540">
    <property type="entry name" value="P-loop containing nucleoside triphosphate hydrolases"/>
    <property type="match status" value="1"/>
</dbReference>
<dbReference type="GO" id="GO:0000160">
    <property type="term" value="P:phosphorelay signal transduction system"/>
    <property type="evidence" value="ECO:0007669"/>
    <property type="project" value="UniProtKB-KW"/>
</dbReference>
<evidence type="ECO:0000259" key="8">
    <source>
        <dbReference type="PROSITE" id="PS50045"/>
    </source>
</evidence>
<dbReference type="KEGG" id="shd:SUTH_01465"/>
<evidence type="ECO:0000256" key="1">
    <source>
        <dbReference type="ARBA" id="ARBA00022553"/>
    </source>
</evidence>
<feature type="domain" description="Sigma-54 factor interaction" evidence="8">
    <location>
        <begin position="145"/>
        <end position="355"/>
    </location>
</feature>
<evidence type="ECO:0000259" key="9">
    <source>
        <dbReference type="PROSITE" id="PS50110"/>
    </source>
</evidence>
<keyword evidence="11" id="KW-1185">Reference proteome</keyword>
<dbReference type="InterPro" id="IPR002078">
    <property type="entry name" value="Sigma_54_int"/>
</dbReference>
<dbReference type="Pfam" id="PF14532">
    <property type="entry name" value="Sigma54_activ_2"/>
    <property type="match status" value="1"/>
</dbReference>
<dbReference type="SMART" id="SM00382">
    <property type="entry name" value="AAA"/>
    <property type="match status" value="1"/>
</dbReference>
<dbReference type="AlphaFoldDB" id="W0SDG2"/>
<dbReference type="Gene3D" id="3.40.50.2300">
    <property type="match status" value="1"/>
</dbReference>
<evidence type="ECO:0000313" key="10">
    <source>
        <dbReference type="EMBL" id="BAO29264.1"/>
    </source>
</evidence>
<keyword evidence="3" id="KW-0067">ATP-binding</keyword>
<dbReference type="EMBL" id="AP012547">
    <property type="protein sequence ID" value="BAO29264.1"/>
    <property type="molecule type" value="Genomic_DNA"/>
</dbReference>
<protein>
    <submittedName>
        <fullName evidence="10">Two sigma54 transcriptional regulator</fullName>
    </submittedName>
</protein>
<evidence type="ECO:0000256" key="2">
    <source>
        <dbReference type="ARBA" id="ARBA00022741"/>
    </source>
</evidence>
<dbReference type="PANTHER" id="PTHR32071:SF116">
    <property type="entry name" value="TRANSCRIPTIONAL REGULATORY PROTEIN GLRR"/>
    <property type="match status" value="1"/>
</dbReference>
<keyword evidence="5" id="KW-0805">Transcription regulation</keyword>
<dbReference type="Pfam" id="PF25601">
    <property type="entry name" value="AAA_lid_14"/>
    <property type="match status" value="1"/>
</dbReference>
<dbReference type="FunFam" id="3.40.50.2300:FF:000018">
    <property type="entry name" value="DNA-binding transcriptional regulator NtrC"/>
    <property type="match status" value="1"/>
</dbReference>
<dbReference type="InterPro" id="IPR027417">
    <property type="entry name" value="P-loop_NTPase"/>
</dbReference>
<dbReference type="Proteomes" id="UP000031637">
    <property type="component" value="Chromosome"/>
</dbReference>
<dbReference type="GO" id="GO:0005524">
    <property type="term" value="F:ATP binding"/>
    <property type="evidence" value="ECO:0007669"/>
    <property type="project" value="UniProtKB-KW"/>
</dbReference>
<dbReference type="PANTHER" id="PTHR32071">
    <property type="entry name" value="TRANSCRIPTIONAL REGULATORY PROTEIN"/>
    <property type="match status" value="1"/>
</dbReference>
<name>W0SDG2_9PROT</name>
<dbReference type="CDD" id="cd00009">
    <property type="entry name" value="AAA"/>
    <property type="match status" value="1"/>
</dbReference>
<dbReference type="InterPro" id="IPR001789">
    <property type="entry name" value="Sig_transdc_resp-reg_receiver"/>
</dbReference>
<keyword evidence="4" id="KW-0902">Two-component regulatory system</keyword>
<dbReference type="Pfam" id="PF00072">
    <property type="entry name" value="Response_reg"/>
    <property type="match status" value="1"/>
</dbReference>
<dbReference type="Gene3D" id="1.10.10.60">
    <property type="entry name" value="Homeodomain-like"/>
    <property type="match status" value="1"/>
</dbReference>
<dbReference type="SUPFAM" id="SSF46689">
    <property type="entry name" value="Homeodomain-like"/>
    <property type="match status" value="1"/>
</dbReference>